<feature type="compositionally biased region" description="Low complexity" evidence="1">
    <location>
        <begin position="291"/>
        <end position="303"/>
    </location>
</feature>
<sequence>MARKRKVPTTRTAPNGSTPSAPGVSPQRPLTKGSSSTDTGTSNMTSQGCTQPPSNPGWRPYKSRWDAKVPYRDNRTEATQQMNTNGSQSSRRKRQWQQNKVPENQLNGSTRLYNSQSGISLPPRKNPHPQVQNDPNSFPKGNGLADLAFLNPFAMFGGFPMPMDTSAFAQQQPFFTPNIPEHLLQSQFHQPLDQTLPNLPFPPLPNGGNPFIPMLPPFAQPNLPMNFGQNSQAVPEPTLPGFDQLTASSPGLVANSSLPPSQSQTGPVATSKRPTPKSPRPPSATEKYLHQSSLPPTSTSTPQPLLVILDLNGTLIYRKTRRFPPSFSRRAGLDEFLNTLVKKYKVMIWSSSQPPTVDAVCQKLFSESNRKELVAEWGRDKLGLSKSEYNSKIQVYKTLNTVWSNKHVQASYPRNKASSSSNAHASAGARWDQTNTILIDDSKLKAVSEPFNLIEIPEFTNTPGVDESFIFPKVLQLLKILAKCDDVSKMLHVWDSQASGRGIINLDISSLHLEPGMTNNPQPEKEIDPAQARLDKKKARKREKKAAKRAAAILAAKASVVAQGNGQGQGQSISSPALNAESTHVQGITPPSLRTGLSEARERSVSPVSVQSENFLLDRLEESLNSR</sequence>
<feature type="domain" description="FCP1 homology" evidence="2">
    <location>
        <begin position="300"/>
        <end position="481"/>
    </location>
</feature>
<dbReference type="Proteomes" id="UP001610334">
    <property type="component" value="Unassembled WGS sequence"/>
</dbReference>
<feature type="compositionally biased region" description="Polar residues" evidence="1">
    <location>
        <begin position="77"/>
        <end position="86"/>
    </location>
</feature>
<feature type="compositionally biased region" description="Polar residues" evidence="1">
    <location>
        <begin position="99"/>
        <end position="119"/>
    </location>
</feature>
<protein>
    <submittedName>
        <fullName evidence="3">NLI interacting factor-like phosphatase-domain-containing protein</fullName>
    </submittedName>
</protein>
<comment type="caution">
    <text evidence="3">The sequence shown here is derived from an EMBL/GenBank/DDBJ whole genome shotgun (WGS) entry which is preliminary data.</text>
</comment>
<accession>A0ABR4HKK4</accession>
<proteinExistence type="predicted"/>
<dbReference type="Pfam" id="PF03031">
    <property type="entry name" value="NIF"/>
    <property type="match status" value="1"/>
</dbReference>
<dbReference type="InterPro" id="IPR023214">
    <property type="entry name" value="HAD_sf"/>
</dbReference>
<dbReference type="PANTHER" id="PTHR12210">
    <property type="entry name" value="DULLARD PROTEIN PHOSPHATASE"/>
    <property type="match status" value="1"/>
</dbReference>
<organism evidence="3 4">
    <name type="scientific">Aspergillus granulosus</name>
    <dbReference type="NCBI Taxonomy" id="176169"/>
    <lineage>
        <taxon>Eukaryota</taxon>
        <taxon>Fungi</taxon>
        <taxon>Dikarya</taxon>
        <taxon>Ascomycota</taxon>
        <taxon>Pezizomycotina</taxon>
        <taxon>Eurotiomycetes</taxon>
        <taxon>Eurotiomycetidae</taxon>
        <taxon>Eurotiales</taxon>
        <taxon>Aspergillaceae</taxon>
        <taxon>Aspergillus</taxon>
        <taxon>Aspergillus subgen. Nidulantes</taxon>
    </lineage>
</organism>
<keyword evidence="4" id="KW-1185">Reference proteome</keyword>
<feature type="compositionally biased region" description="Polar residues" evidence="1">
    <location>
        <begin position="572"/>
        <end position="586"/>
    </location>
</feature>
<evidence type="ECO:0000259" key="2">
    <source>
        <dbReference type="PROSITE" id="PS50969"/>
    </source>
</evidence>
<gene>
    <name evidence="3" type="ORF">BJX63DRAFT_152799</name>
</gene>
<dbReference type="InterPro" id="IPR036412">
    <property type="entry name" value="HAD-like_sf"/>
</dbReference>
<reference evidence="3 4" key="1">
    <citation type="submission" date="2024-07" db="EMBL/GenBank/DDBJ databases">
        <title>Section-level genome sequencing and comparative genomics of Aspergillus sections Usti and Cavernicolus.</title>
        <authorList>
            <consortium name="Lawrence Berkeley National Laboratory"/>
            <person name="Nybo J.L."/>
            <person name="Vesth T.C."/>
            <person name="Theobald S."/>
            <person name="Frisvad J.C."/>
            <person name="Larsen T.O."/>
            <person name="Kjaerboelling I."/>
            <person name="Rothschild-Mancinelli K."/>
            <person name="Lyhne E.K."/>
            <person name="Kogle M.E."/>
            <person name="Barry K."/>
            <person name="Clum A."/>
            <person name="Na H."/>
            <person name="Ledsgaard L."/>
            <person name="Lin J."/>
            <person name="Lipzen A."/>
            <person name="Kuo A."/>
            <person name="Riley R."/>
            <person name="Mondo S."/>
            <person name="Labutti K."/>
            <person name="Haridas S."/>
            <person name="Pangalinan J."/>
            <person name="Salamov A.A."/>
            <person name="Simmons B.A."/>
            <person name="Magnuson J.K."/>
            <person name="Chen J."/>
            <person name="Drula E."/>
            <person name="Henrissat B."/>
            <person name="Wiebenga A."/>
            <person name="Lubbers R.J."/>
            <person name="Gomes A.C."/>
            <person name="Makela M.R."/>
            <person name="Stajich J."/>
            <person name="Grigoriev I.V."/>
            <person name="Mortensen U.H."/>
            <person name="De Vries R.P."/>
            <person name="Baker S.E."/>
            <person name="Andersen M.R."/>
        </authorList>
    </citation>
    <scope>NUCLEOTIDE SEQUENCE [LARGE SCALE GENOMIC DNA]</scope>
    <source>
        <strain evidence="3 4">CBS 588.65</strain>
    </source>
</reference>
<dbReference type="EMBL" id="JBFXLT010000025">
    <property type="protein sequence ID" value="KAL2815927.1"/>
    <property type="molecule type" value="Genomic_DNA"/>
</dbReference>
<feature type="compositionally biased region" description="Polar residues" evidence="1">
    <location>
        <begin position="245"/>
        <end position="268"/>
    </location>
</feature>
<feature type="compositionally biased region" description="Basic and acidic residues" evidence="1">
    <location>
        <begin position="63"/>
        <end position="76"/>
    </location>
</feature>
<dbReference type="PROSITE" id="PS50969">
    <property type="entry name" value="FCP1"/>
    <property type="match status" value="1"/>
</dbReference>
<name>A0ABR4HKK4_9EURO</name>
<feature type="region of interest" description="Disordered" evidence="1">
    <location>
        <begin position="223"/>
        <end position="303"/>
    </location>
</feature>
<dbReference type="SUPFAM" id="SSF56784">
    <property type="entry name" value="HAD-like"/>
    <property type="match status" value="1"/>
</dbReference>
<dbReference type="SMART" id="SM00577">
    <property type="entry name" value="CPDc"/>
    <property type="match status" value="1"/>
</dbReference>
<feature type="region of interest" description="Disordered" evidence="1">
    <location>
        <begin position="1"/>
        <end position="138"/>
    </location>
</feature>
<dbReference type="InterPro" id="IPR004274">
    <property type="entry name" value="FCP1_dom"/>
</dbReference>
<feature type="compositionally biased region" description="Low complexity" evidence="1">
    <location>
        <begin position="31"/>
        <end position="46"/>
    </location>
</feature>
<feature type="region of interest" description="Disordered" evidence="1">
    <location>
        <begin position="565"/>
        <end position="610"/>
    </location>
</feature>
<evidence type="ECO:0000313" key="3">
    <source>
        <dbReference type="EMBL" id="KAL2815927.1"/>
    </source>
</evidence>
<evidence type="ECO:0000313" key="4">
    <source>
        <dbReference type="Proteomes" id="UP001610334"/>
    </source>
</evidence>
<dbReference type="Gene3D" id="3.40.50.1000">
    <property type="entry name" value="HAD superfamily/HAD-like"/>
    <property type="match status" value="1"/>
</dbReference>
<feature type="compositionally biased region" description="Polar residues" evidence="1">
    <location>
        <begin position="9"/>
        <end position="20"/>
    </location>
</feature>
<dbReference type="InterPro" id="IPR050365">
    <property type="entry name" value="TIM50"/>
</dbReference>
<evidence type="ECO:0000256" key="1">
    <source>
        <dbReference type="SAM" id="MobiDB-lite"/>
    </source>
</evidence>